<evidence type="ECO:0000256" key="2">
    <source>
        <dbReference type="ARBA" id="ARBA00022723"/>
    </source>
</evidence>
<keyword evidence="6" id="KW-0472">Membrane</keyword>
<dbReference type="PANTHER" id="PTHR11709">
    <property type="entry name" value="MULTI-COPPER OXIDASE"/>
    <property type="match status" value="1"/>
</dbReference>
<feature type="transmembrane region" description="Helical" evidence="6">
    <location>
        <begin position="28"/>
        <end position="52"/>
    </location>
</feature>
<dbReference type="SUPFAM" id="SSF49503">
    <property type="entry name" value="Cupredoxins"/>
    <property type="match status" value="3"/>
</dbReference>
<evidence type="ECO:0000256" key="4">
    <source>
        <dbReference type="ARBA" id="ARBA00023008"/>
    </source>
</evidence>
<dbReference type="PANTHER" id="PTHR11709:SF414">
    <property type="entry name" value="ADR239WP"/>
    <property type="match status" value="1"/>
</dbReference>
<dbReference type="InterPro" id="IPR002355">
    <property type="entry name" value="Cu_oxidase_Cu_BS"/>
</dbReference>
<proteinExistence type="inferred from homology"/>
<keyword evidence="2" id="KW-0479">Metal-binding</keyword>
<protein>
    <recommendedName>
        <fullName evidence="12">Laccase</fullName>
    </recommendedName>
</protein>
<keyword evidence="3" id="KW-0560">Oxidoreductase</keyword>
<dbReference type="InterPro" id="IPR008972">
    <property type="entry name" value="Cupredoxin"/>
</dbReference>
<dbReference type="EMBL" id="JAPDMQ010000121">
    <property type="protein sequence ID" value="KAK0534179.1"/>
    <property type="molecule type" value="Genomic_DNA"/>
</dbReference>
<reference evidence="10" key="1">
    <citation type="journal article" date="2023" name="PhytoFront">
        <title>Draft Genome Resources of Seven Strains of Tilletia horrida, Causal Agent of Kernel Smut of Rice.</title>
        <authorList>
            <person name="Khanal S."/>
            <person name="Antony Babu S."/>
            <person name="Zhou X.G."/>
        </authorList>
    </citation>
    <scope>NUCLEOTIDE SEQUENCE</scope>
    <source>
        <strain evidence="10">TX3</strain>
    </source>
</reference>
<dbReference type="Pfam" id="PF00394">
    <property type="entry name" value="Cu-oxidase"/>
    <property type="match status" value="1"/>
</dbReference>
<feature type="domain" description="Plastocyanin-like" evidence="8">
    <location>
        <begin position="502"/>
        <end position="616"/>
    </location>
</feature>
<evidence type="ECO:0008006" key="12">
    <source>
        <dbReference type="Google" id="ProtNLM"/>
    </source>
</evidence>
<name>A0AAN6GEV4_9BASI</name>
<evidence type="ECO:0000259" key="8">
    <source>
        <dbReference type="Pfam" id="PF07731"/>
    </source>
</evidence>
<dbReference type="CDD" id="cd13857">
    <property type="entry name" value="CuRO_1_Diphenol_Ox"/>
    <property type="match status" value="1"/>
</dbReference>
<evidence type="ECO:0000259" key="9">
    <source>
        <dbReference type="Pfam" id="PF07732"/>
    </source>
</evidence>
<evidence type="ECO:0000256" key="5">
    <source>
        <dbReference type="ARBA" id="ARBA00023180"/>
    </source>
</evidence>
<dbReference type="Pfam" id="PF07732">
    <property type="entry name" value="Cu-oxidase_3"/>
    <property type="match status" value="1"/>
</dbReference>
<dbReference type="GO" id="GO:0005507">
    <property type="term" value="F:copper ion binding"/>
    <property type="evidence" value="ECO:0007669"/>
    <property type="project" value="InterPro"/>
</dbReference>
<dbReference type="InterPro" id="IPR033138">
    <property type="entry name" value="Cu_oxidase_CS"/>
</dbReference>
<dbReference type="GO" id="GO:0016491">
    <property type="term" value="F:oxidoreductase activity"/>
    <property type="evidence" value="ECO:0007669"/>
    <property type="project" value="UniProtKB-KW"/>
</dbReference>
<dbReference type="Gene3D" id="2.60.40.420">
    <property type="entry name" value="Cupredoxins - blue copper proteins"/>
    <property type="match status" value="3"/>
</dbReference>
<dbReference type="InterPro" id="IPR045087">
    <property type="entry name" value="Cu-oxidase_fam"/>
</dbReference>
<dbReference type="PROSITE" id="PS00080">
    <property type="entry name" value="MULTICOPPER_OXIDASE2"/>
    <property type="match status" value="1"/>
</dbReference>
<dbReference type="InterPro" id="IPR011706">
    <property type="entry name" value="Cu-oxidase_C"/>
</dbReference>
<evidence type="ECO:0000256" key="3">
    <source>
        <dbReference type="ARBA" id="ARBA00023002"/>
    </source>
</evidence>
<keyword evidence="5" id="KW-0325">Glycoprotein</keyword>
<dbReference type="FunFam" id="2.60.40.420:FF:000045">
    <property type="entry name" value="Laccase 2"/>
    <property type="match status" value="1"/>
</dbReference>
<comment type="similarity">
    <text evidence="1">Belongs to the multicopper oxidase family.</text>
</comment>
<dbReference type="Proteomes" id="UP001176521">
    <property type="component" value="Unassembled WGS sequence"/>
</dbReference>
<evidence type="ECO:0000256" key="1">
    <source>
        <dbReference type="ARBA" id="ARBA00010609"/>
    </source>
</evidence>
<dbReference type="InterPro" id="IPR011707">
    <property type="entry name" value="Cu-oxidase-like_N"/>
</dbReference>
<evidence type="ECO:0000313" key="10">
    <source>
        <dbReference type="EMBL" id="KAK0534179.1"/>
    </source>
</evidence>
<accession>A0AAN6GEV4</accession>
<sequence length="643" mass="69596">MPSSSPAGSEAQILQHNEKRRSSRRCTLLLALIAGIIVVLGLALGLGLGLGLRRHDDSKYAPQTGAVSSWTTGSRLPFVELEDLVDPSQFILSPNFDINAAPQTREYHWDVTEVIAAPGGVSKRMLVVNGKSPGPTIEANLGDRIIVHVNNKMSNITALHWHGQFQNGTNFMDGTYSVTECGIAPGTSFTYNWTVQNTGTYWWHAHAGAQYGDGLIGAIILHSPQDQYGFRSSLADASRPSEFSYDGDIVMVVNDVYNLFSTDWISLYLNLQVGGGEGDEPTPDYGVINGVGQANCAGAPDRQSCVRNGNKGLYSNMTVQPNQRYRIRVINAGSLASFGISVDGHPLTVIEADATAVEPVQAASVSIEVAQRASFIIDTNQSPGAYWVRATILDDMLAYDTPTIVKDQRAVLRYAGVSNSTLPSDSEQPETFGNLPTNLDTSSLTPLTAIDPPMPTMQSIVYINFGQSAQGDYHAYFNNTAFGVPYAGYSTVANIQNATVSNVQPNYGGAFIVSVPDIQVLDIVINNQDDGGHPMHLHGYAPYLIGTGPGTFLPGRSLDTSQRFTNPMRRDVFVVPANSWAIVRVVTDNPGAWVFHCHLSAHMAAGLMMQFAIQPSKIAQFSFPDDYKSQCARIQQRGLINEA</sequence>
<keyword evidence="11" id="KW-1185">Reference proteome</keyword>
<feature type="domain" description="Plastocyanin-like" evidence="9">
    <location>
        <begin position="116"/>
        <end position="225"/>
    </location>
</feature>
<feature type="domain" description="Plastocyanin-like" evidence="7">
    <location>
        <begin position="276"/>
        <end position="397"/>
    </location>
</feature>
<evidence type="ECO:0000313" key="11">
    <source>
        <dbReference type="Proteomes" id="UP001176521"/>
    </source>
</evidence>
<dbReference type="InterPro" id="IPR001117">
    <property type="entry name" value="Cu-oxidase_2nd"/>
</dbReference>
<evidence type="ECO:0000259" key="7">
    <source>
        <dbReference type="Pfam" id="PF00394"/>
    </source>
</evidence>
<dbReference type="AlphaFoldDB" id="A0AAN6GEV4"/>
<keyword evidence="4" id="KW-0186">Copper</keyword>
<dbReference type="Pfam" id="PF07731">
    <property type="entry name" value="Cu-oxidase_2"/>
    <property type="match status" value="1"/>
</dbReference>
<keyword evidence="6" id="KW-1133">Transmembrane helix</keyword>
<gene>
    <name evidence="10" type="ORF">OC842_002712</name>
</gene>
<comment type="caution">
    <text evidence="10">The sequence shown here is derived from an EMBL/GenBank/DDBJ whole genome shotgun (WGS) entry which is preliminary data.</text>
</comment>
<evidence type="ECO:0000256" key="6">
    <source>
        <dbReference type="SAM" id="Phobius"/>
    </source>
</evidence>
<keyword evidence="6" id="KW-0812">Transmembrane</keyword>
<organism evidence="10 11">
    <name type="scientific">Tilletia horrida</name>
    <dbReference type="NCBI Taxonomy" id="155126"/>
    <lineage>
        <taxon>Eukaryota</taxon>
        <taxon>Fungi</taxon>
        <taxon>Dikarya</taxon>
        <taxon>Basidiomycota</taxon>
        <taxon>Ustilaginomycotina</taxon>
        <taxon>Exobasidiomycetes</taxon>
        <taxon>Tilletiales</taxon>
        <taxon>Tilletiaceae</taxon>
        <taxon>Tilletia</taxon>
    </lineage>
</organism>
<dbReference type="PROSITE" id="PS00079">
    <property type="entry name" value="MULTICOPPER_OXIDASE1"/>
    <property type="match status" value="1"/>
</dbReference>